<comment type="caution">
    <text evidence="8">The sequence shown here is derived from an EMBL/GenBank/DDBJ whole genome shotgun (WGS) entry which is preliminary data.</text>
</comment>
<evidence type="ECO:0000259" key="6">
    <source>
        <dbReference type="Pfam" id="PF04542"/>
    </source>
</evidence>
<organism evidence="8 9">
    <name type="scientific">Candidatus Gallibacteroides avistercoris</name>
    <dbReference type="NCBI Taxonomy" id="2840833"/>
    <lineage>
        <taxon>Bacteria</taxon>
        <taxon>Pseudomonadati</taxon>
        <taxon>Bacteroidota</taxon>
        <taxon>Bacteroidia</taxon>
        <taxon>Bacteroidales</taxon>
        <taxon>Bacteroidaceae</taxon>
        <taxon>Bacteroidaceae incertae sedis</taxon>
        <taxon>Candidatus Gallibacteroides</taxon>
    </lineage>
</organism>
<comment type="similarity">
    <text evidence="1">Belongs to the sigma-70 factor family. ECF subfamily.</text>
</comment>
<dbReference type="SUPFAM" id="SSF88659">
    <property type="entry name" value="Sigma3 and sigma4 domains of RNA polymerase sigma factors"/>
    <property type="match status" value="1"/>
</dbReference>
<sequence length="175" mass="20563">MEADEFREKFLPLHPCLYRTAYVLLGNAQDAEDMVQEAYLKLWNKRNELEIRASNKAYCITLVRNLCFNLMQTRQYQSEESLPEYFDPCSDENIEQKAEASDEEALLKQLIDHLPTLQKEVLWLRDINGCSFEEIEQATGLTPVNIRVILSRTRKKIRERFNDITQTDNGNKTDR</sequence>
<dbReference type="GO" id="GO:0016987">
    <property type="term" value="F:sigma factor activity"/>
    <property type="evidence" value="ECO:0007669"/>
    <property type="project" value="UniProtKB-KW"/>
</dbReference>
<feature type="domain" description="RNA polymerase sigma-70 region 2" evidence="6">
    <location>
        <begin position="13"/>
        <end position="73"/>
    </location>
</feature>
<keyword evidence="5" id="KW-0804">Transcription</keyword>
<proteinExistence type="inferred from homology"/>
<dbReference type="SUPFAM" id="SSF88946">
    <property type="entry name" value="Sigma2 domain of RNA polymerase sigma factors"/>
    <property type="match status" value="1"/>
</dbReference>
<dbReference type="Proteomes" id="UP000824112">
    <property type="component" value="Unassembled WGS sequence"/>
</dbReference>
<evidence type="ECO:0000256" key="1">
    <source>
        <dbReference type="ARBA" id="ARBA00010641"/>
    </source>
</evidence>
<gene>
    <name evidence="8" type="ORF">IAB03_08160</name>
</gene>
<dbReference type="InterPro" id="IPR013324">
    <property type="entry name" value="RNA_pol_sigma_r3/r4-like"/>
</dbReference>
<dbReference type="InterPro" id="IPR036388">
    <property type="entry name" value="WH-like_DNA-bd_sf"/>
</dbReference>
<dbReference type="Pfam" id="PF08281">
    <property type="entry name" value="Sigma70_r4_2"/>
    <property type="match status" value="1"/>
</dbReference>
<dbReference type="InterPro" id="IPR007627">
    <property type="entry name" value="RNA_pol_sigma70_r2"/>
</dbReference>
<dbReference type="InterPro" id="IPR039425">
    <property type="entry name" value="RNA_pol_sigma-70-like"/>
</dbReference>
<dbReference type="InterPro" id="IPR013249">
    <property type="entry name" value="RNA_pol_sigma70_r4_t2"/>
</dbReference>
<keyword evidence="3" id="KW-0731">Sigma factor</keyword>
<dbReference type="GO" id="GO:0006352">
    <property type="term" value="P:DNA-templated transcription initiation"/>
    <property type="evidence" value="ECO:0007669"/>
    <property type="project" value="InterPro"/>
</dbReference>
<dbReference type="CDD" id="cd06171">
    <property type="entry name" value="Sigma70_r4"/>
    <property type="match status" value="1"/>
</dbReference>
<dbReference type="Pfam" id="PF04542">
    <property type="entry name" value="Sigma70_r2"/>
    <property type="match status" value="1"/>
</dbReference>
<dbReference type="GO" id="GO:0003677">
    <property type="term" value="F:DNA binding"/>
    <property type="evidence" value="ECO:0007669"/>
    <property type="project" value="UniProtKB-KW"/>
</dbReference>
<evidence type="ECO:0000313" key="9">
    <source>
        <dbReference type="Proteomes" id="UP000824112"/>
    </source>
</evidence>
<evidence type="ECO:0000256" key="2">
    <source>
        <dbReference type="ARBA" id="ARBA00023015"/>
    </source>
</evidence>
<protein>
    <submittedName>
        <fullName evidence="8">Sigma-70 family RNA polymerase sigma factor</fullName>
    </submittedName>
</protein>
<evidence type="ECO:0000256" key="4">
    <source>
        <dbReference type="ARBA" id="ARBA00023125"/>
    </source>
</evidence>
<accession>A0A9D1SDN2</accession>
<name>A0A9D1SDN2_9BACT</name>
<dbReference type="EMBL" id="DVNA01000184">
    <property type="protein sequence ID" value="HIU55762.1"/>
    <property type="molecule type" value="Genomic_DNA"/>
</dbReference>
<evidence type="ECO:0000313" key="8">
    <source>
        <dbReference type="EMBL" id="HIU55762.1"/>
    </source>
</evidence>
<reference evidence="8" key="1">
    <citation type="submission" date="2020-10" db="EMBL/GenBank/DDBJ databases">
        <authorList>
            <person name="Gilroy R."/>
        </authorList>
    </citation>
    <scope>NUCLEOTIDE SEQUENCE</scope>
    <source>
        <strain evidence="8">CHK158-818</strain>
    </source>
</reference>
<dbReference type="NCBIfam" id="TIGR02937">
    <property type="entry name" value="sigma70-ECF"/>
    <property type="match status" value="1"/>
</dbReference>
<dbReference type="PANTHER" id="PTHR43133">
    <property type="entry name" value="RNA POLYMERASE ECF-TYPE SIGMA FACTO"/>
    <property type="match status" value="1"/>
</dbReference>
<evidence type="ECO:0000256" key="5">
    <source>
        <dbReference type="ARBA" id="ARBA00023163"/>
    </source>
</evidence>
<dbReference type="InterPro" id="IPR013325">
    <property type="entry name" value="RNA_pol_sigma_r2"/>
</dbReference>
<evidence type="ECO:0000259" key="7">
    <source>
        <dbReference type="Pfam" id="PF08281"/>
    </source>
</evidence>
<dbReference type="InterPro" id="IPR014284">
    <property type="entry name" value="RNA_pol_sigma-70_dom"/>
</dbReference>
<dbReference type="Gene3D" id="1.10.10.10">
    <property type="entry name" value="Winged helix-like DNA-binding domain superfamily/Winged helix DNA-binding domain"/>
    <property type="match status" value="1"/>
</dbReference>
<dbReference type="AlphaFoldDB" id="A0A9D1SDN2"/>
<reference evidence="8" key="2">
    <citation type="journal article" date="2021" name="PeerJ">
        <title>Extensive microbial diversity within the chicken gut microbiome revealed by metagenomics and culture.</title>
        <authorList>
            <person name="Gilroy R."/>
            <person name="Ravi A."/>
            <person name="Getino M."/>
            <person name="Pursley I."/>
            <person name="Horton D.L."/>
            <person name="Alikhan N.F."/>
            <person name="Baker D."/>
            <person name="Gharbi K."/>
            <person name="Hall N."/>
            <person name="Watson M."/>
            <person name="Adriaenssens E.M."/>
            <person name="Foster-Nyarko E."/>
            <person name="Jarju S."/>
            <person name="Secka A."/>
            <person name="Antonio M."/>
            <person name="Oren A."/>
            <person name="Chaudhuri R.R."/>
            <person name="La Ragione R."/>
            <person name="Hildebrand F."/>
            <person name="Pallen M.J."/>
        </authorList>
    </citation>
    <scope>NUCLEOTIDE SEQUENCE</scope>
    <source>
        <strain evidence="8">CHK158-818</strain>
    </source>
</reference>
<feature type="domain" description="RNA polymerase sigma factor 70 region 4 type 2" evidence="7">
    <location>
        <begin position="106"/>
        <end position="157"/>
    </location>
</feature>
<keyword evidence="2" id="KW-0805">Transcription regulation</keyword>
<keyword evidence="4" id="KW-0238">DNA-binding</keyword>
<dbReference type="PANTHER" id="PTHR43133:SF8">
    <property type="entry name" value="RNA POLYMERASE SIGMA FACTOR HI_1459-RELATED"/>
    <property type="match status" value="1"/>
</dbReference>
<dbReference type="Gene3D" id="1.10.1740.10">
    <property type="match status" value="1"/>
</dbReference>
<evidence type="ECO:0000256" key="3">
    <source>
        <dbReference type="ARBA" id="ARBA00023082"/>
    </source>
</evidence>